<dbReference type="InterPro" id="IPR045569">
    <property type="entry name" value="Metalloprtase-TldD/E_C"/>
</dbReference>
<keyword evidence="3" id="KW-1185">Reference proteome</keyword>
<dbReference type="SUPFAM" id="SSF111283">
    <property type="entry name" value="Putative modulator of DNA gyrase, PmbA/TldD"/>
    <property type="match status" value="1"/>
</dbReference>
<dbReference type="PANTHER" id="PTHR43666:SF1">
    <property type="entry name" value="CONSERVED PROTEIN"/>
    <property type="match status" value="1"/>
</dbReference>
<organism evidence="2 3">
    <name type="scientific">candidate division CSSED10-310 bacterium</name>
    <dbReference type="NCBI Taxonomy" id="2855610"/>
    <lineage>
        <taxon>Bacteria</taxon>
        <taxon>Bacteria division CSSED10-310</taxon>
    </lineage>
</organism>
<evidence type="ECO:0000313" key="2">
    <source>
        <dbReference type="EMBL" id="MFC1854156.1"/>
    </source>
</evidence>
<feature type="domain" description="Metalloprotease TldD/E C-terminal" evidence="1">
    <location>
        <begin position="224"/>
        <end position="462"/>
    </location>
</feature>
<sequence>MNFDQEQGIELAQFAVDQALQAGADEAAAHLEIFHHLYFRFAKNHMIQNMEKNPVTLTLAVSIGKKECALSMSGYDRDSIRTLARKCVENSKLFFDNEEHLPPVSGSRYRHVNALDPAIIDLNPREIAAKVKTICTASQQKNLEAFGTLRKFHGLRCIANSSDTRTAYEWTKMGCSVTAKTPDGTGSGREEQEVYFVKQLQCQEILEKAMATASRSHHPVSLEPGDYTVILAPAAAAAYLTFILFALDSRMVEEGRSVFSARNNGSGPAHLDERCLFSKELRLSSLVDDSDYPVSPFNPTFSFDGRSGQGMCSNLFSNGLPTRNTTFIENGSIQDLFYSYYWATQKKRKPIGHPGLMLFEAADGPVSVQKMIENTARGLYVSSFWYIRFVDPNNLLLTGLTRDGTFLIENGSLTQPIKNLRFNESPFLSLGKIKAIGEPELRRLWFQQVLMPAVKIDDFTFSSISDAI</sequence>
<accession>A0ABV6Z6T4</accession>
<dbReference type="Gene3D" id="3.30.2290.10">
    <property type="entry name" value="PmbA/TldD superfamily"/>
    <property type="match status" value="1"/>
</dbReference>
<reference evidence="2 3" key="1">
    <citation type="submission" date="2024-09" db="EMBL/GenBank/DDBJ databases">
        <title>Laminarin stimulates single cell rates of sulfate reduction while oxygen inhibits transcriptomic activity in coastal marine sediment.</title>
        <authorList>
            <person name="Lindsay M."/>
            <person name="Orcutt B."/>
            <person name="Emerson D."/>
            <person name="Stepanauskas R."/>
            <person name="D'Angelo T."/>
        </authorList>
    </citation>
    <scope>NUCLEOTIDE SEQUENCE [LARGE SCALE GENOMIC DNA]</scope>
    <source>
        <strain evidence="2">SAG AM-311-K15</strain>
    </source>
</reference>
<dbReference type="InterPro" id="IPR035068">
    <property type="entry name" value="TldD/PmbA_N"/>
</dbReference>
<comment type="caution">
    <text evidence="2">The sequence shown here is derived from an EMBL/GenBank/DDBJ whole genome shotgun (WGS) entry which is preliminary data.</text>
</comment>
<evidence type="ECO:0000313" key="3">
    <source>
        <dbReference type="Proteomes" id="UP001594351"/>
    </source>
</evidence>
<gene>
    <name evidence="2" type="ORF">ACFL27_28565</name>
</gene>
<dbReference type="Pfam" id="PF19289">
    <property type="entry name" value="PmbA_TldD_3rd"/>
    <property type="match status" value="1"/>
</dbReference>
<protein>
    <submittedName>
        <fullName evidence="2">Metallopeptidase TldD-related protein</fullName>
    </submittedName>
</protein>
<proteinExistence type="predicted"/>
<dbReference type="EMBL" id="JBHPBY010000742">
    <property type="protein sequence ID" value="MFC1854156.1"/>
    <property type="molecule type" value="Genomic_DNA"/>
</dbReference>
<dbReference type="Proteomes" id="UP001594351">
    <property type="component" value="Unassembled WGS sequence"/>
</dbReference>
<evidence type="ECO:0000259" key="1">
    <source>
        <dbReference type="Pfam" id="PF19289"/>
    </source>
</evidence>
<dbReference type="PANTHER" id="PTHR43666">
    <property type="entry name" value="TLDD PROTEIN"/>
    <property type="match status" value="1"/>
</dbReference>
<dbReference type="InterPro" id="IPR036059">
    <property type="entry name" value="TldD/PmbA_sf"/>
</dbReference>
<name>A0ABV6Z6T4_UNCC1</name>